<organism evidence="1 2">
    <name type="scientific">Nepenthes gracilis</name>
    <name type="common">Slender pitcher plant</name>
    <dbReference type="NCBI Taxonomy" id="150966"/>
    <lineage>
        <taxon>Eukaryota</taxon>
        <taxon>Viridiplantae</taxon>
        <taxon>Streptophyta</taxon>
        <taxon>Embryophyta</taxon>
        <taxon>Tracheophyta</taxon>
        <taxon>Spermatophyta</taxon>
        <taxon>Magnoliopsida</taxon>
        <taxon>eudicotyledons</taxon>
        <taxon>Gunneridae</taxon>
        <taxon>Pentapetalae</taxon>
        <taxon>Caryophyllales</taxon>
        <taxon>Nepenthaceae</taxon>
        <taxon>Nepenthes</taxon>
    </lineage>
</organism>
<sequence length="100" mass="10648">MFYSGSMYSTAVMHGFCQALADGWCWNEATQAGIFSCCCGAELLADSVCSSSEQKYVFLRLLDLSSLLEAAAGWDTGYILGFPLDATALECFFINAGGVG</sequence>
<reference evidence="1" key="1">
    <citation type="submission" date="2023-05" db="EMBL/GenBank/DDBJ databases">
        <title>Nepenthes gracilis genome sequencing.</title>
        <authorList>
            <person name="Fukushima K."/>
        </authorList>
    </citation>
    <scope>NUCLEOTIDE SEQUENCE</scope>
    <source>
        <strain evidence="1">SING2019-196</strain>
    </source>
</reference>
<name>A0AAD3T3A2_NEPGR</name>
<dbReference type="Proteomes" id="UP001279734">
    <property type="component" value="Unassembled WGS sequence"/>
</dbReference>
<keyword evidence="2" id="KW-1185">Reference proteome</keyword>
<evidence type="ECO:0000313" key="2">
    <source>
        <dbReference type="Proteomes" id="UP001279734"/>
    </source>
</evidence>
<comment type="caution">
    <text evidence="1">The sequence shown here is derived from an EMBL/GenBank/DDBJ whole genome shotgun (WGS) entry which is preliminary data.</text>
</comment>
<gene>
    <name evidence="1" type="ORF">Nepgr_024021</name>
</gene>
<dbReference type="EMBL" id="BSYO01000024">
    <property type="protein sequence ID" value="GMH22178.1"/>
    <property type="molecule type" value="Genomic_DNA"/>
</dbReference>
<proteinExistence type="predicted"/>
<dbReference type="AlphaFoldDB" id="A0AAD3T3A2"/>
<protein>
    <submittedName>
        <fullName evidence="1">Uncharacterized protein</fullName>
    </submittedName>
</protein>
<accession>A0AAD3T3A2</accession>
<evidence type="ECO:0000313" key="1">
    <source>
        <dbReference type="EMBL" id="GMH22178.1"/>
    </source>
</evidence>